<dbReference type="SUPFAM" id="SSF51604">
    <property type="entry name" value="Enolase C-terminal domain-like"/>
    <property type="match status" value="1"/>
</dbReference>
<dbReference type="PANTHER" id="PTHR48073:SF2">
    <property type="entry name" value="O-SUCCINYLBENZOATE SYNTHASE"/>
    <property type="match status" value="1"/>
</dbReference>
<comment type="similarity">
    <text evidence="1 7">Belongs to the mandelate racemase/muconate lactonizing enzyme family.</text>
</comment>
<evidence type="ECO:0000256" key="6">
    <source>
        <dbReference type="PIRSR" id="PIRSR634603-3"/>
    </source>
</evidence>
<dbReference type="EC" id="5.1.1.-" evidence="7"/>
<dbReference type="InterPro" id="IPR013342">
    <property type="entry name" value="Mandelate_racemase_C"/>
</dbReference>
<dbReference type="RefSeq" id="WP_013763075.1">
    <property type="nucleotide sequence ID" value="NC_015510.1"/>
</dbReference>
<evidence type="ECO:0000256" key="3">
    <source>
        <dbReference type="ARBA" id="ARBA00022842"/>
    </source>
</evidence>
<reference evidence="9 10" key="1">
    <citation type="journal article" date="2011" name="Stand. Genomic Sci.">
        <title>Complete genome sequence of Haliscomenobacter hydrossis type strain (O).</title>
        <authorList>
            <consortium name="US DOE Joint Genome Institute (JGI-PGF)"/>
            <person name="Daligault H."/>
            <person name="Lapidus A."/>
            <person name="Zeytun A."/>
            <person name="Nolan M."/>
            <person name="Lucas S."/>
            <person name="Del Rio T.G."/>
            <person name="Tice H."/>
            <person name="Cheng J.F."/>
            <person name="Tapia R."/>
            <person name="Han C."/>
            <person name="Goodwin L."/>
            <person name="Pitluck S."/>
            <person name="Liolios K."/>
            <person name="Pagani I."/>
            <person name="Ivanova N."/>
            <person name="Huntemann M."/>
            <person name="Mavromatis K."/>
            <person name="Mikhailova N."/>
            <person name="Pati A."/>
            <person name="Chen A."/>
            <person name="Palaniappan K."/>
            <person name="Land M."/>
            <person name="Hauser L."/>
            <person name="Brambilla E.M."/>
            <person name="Rohde M."/>
            <person name="Verbarg S."/>
            <person name="Goker M."/>
            <person name="Bristow J."/>
            <person name="Eisen J.A."/>
            <person name="Markowitz V."/>
            <person name="Hugenholtz P."/>
            <person name="Kyrpides N.C."/>
            <person name="Klenk H.P."/>
            <person name="Woyke T."/>
        </authorList>
    </citation>
    <scope>NUCLEOTIDE SEQUENCE [LARGE SCALE GENOMIC DNA]</scope>
    <source>
        <strain evidence="10">ATCC 27775 / DSM 1100 / LMG 10767 / O</strain>
    </source>
</reference>
<evidence type="ECO:0000256" key="5">
    <source>
        <dbReference type="PIRSR" id="PIRSR634603-1"/>
    </source>
</evidence>
<feature type="active site" description="Proton acceptor; specific for (R)-substrate epimerization" evidence="5">
    <location>
        <position position="162"/>
    </location>
</feature>
<dbReference type="GO" id="GO:0006518">
    <property type="term" value="P:peptide metabolic process"/>
    <property type="evidence" value="ECO:0007669"/>
    <property type="project" value="UniProtKB-ARBA"/>
</dbReference>
<dbReference type="Pfam" id="PF02746">
    <property type="entry name" value="MR_MLE_N"/>
    <property type="match status" value="1"/>
</dbReference>
<feature type="domain" description="Mandelate racemase/muconate lactonizing enzyme C-terminal" evidence="8">
    <location>
        <begin position="141"/>
        <end position="235"/>
    </location>
</feature>
<keyword evidence="2 6" id="KW-0479">Metal-binding</keyword>
<dbReference type="EMBL" id="CP002691">
    <property type="protein sequence ID" value="AEE48511.1"/>
    <property type="molecule type" value="Genomic_DNA"/>
</dbReference>
<dbReference type="KEGG" id="hhy:Halhy_0602"/>
<evidence type="ECO:0000259" key="8">
    <source>
        <dbReference type="SMART" id="SM00922"/>
    </source>
</evidence>
<comment type="cofactor">
    <cofactor evidence="6 7">
        <name>Mg(2+)</name>
        <dbReference type="ChEBI" id="CHEBI:18420"/>
    </cofactor>
    <text evidence="6 7">Binds 1 Mg(2+) ion per subunit.</text>
</comment>
<evidence type="ECO:0000256" key="1">
    <source>
        <dbReference type="ARBA" id="ARBA00008031"/>
    </source>
</evidence>
<dbReference type="PANTHER" id="PTHR48073">
    <property type="entry name" value="O-SUCCINYLBENZOATE SYNTHASE-RELATED"/>
    <property type="match status" value="1"/>
</dbReference>
<organism evidence="9 10">
    <name type="scientific">Haliscomenobacter hydrossis (strain ATCC 27775 / DSM 1100 / LMG 10767 / O)</name>
    <dbReference type="NCBI Taxonomy" id="760192"/>
    <lineage>
        <taxon>Bacteria</taxon>
        <taxon>Pseudomonadati</taxon>
        <taxon>Bacteroidota</taxon>
        <taxon>Saprospiria</taxon>
        <taxon>Saprospirales</taxon>
        <taxon>Haliscomenobacteraceae</taxon>
        <taxon>Haliscomenobacter</taxon>
    </lineage>
</organism>
<feature type="active site" description="Proton acceptor; specific for (S)-substrate epimerization" evidence="5">
    <location>
        <position position="266"/>
    </location>
</feature>
<evidence type="ECO:0000313" key="9">
    <source>
        <dbReference type="EMBL" id="AEE48511.1"/>
    </source>
</evidence>
<dbReference type="GO" id="GO:0016855">
    <property type="term" value="F:racemase and epimerase activity, acting on amino acids and derivatives"/>
    <property type="evidence" value="ECO:0007669"/>
    <property type="project" value="UniProtKB-UniRule"/>
</dbReference>
<dbReference type="AlphaFoldDB" id="F4L0J9"/>
<evidence type="ECO:0000256" key="7">
    <source>
        <dbReference type="RuleBase" id="RU366006"/>
    </source>
</evidence>
<evidence type="ECO:0000313" key="10">
    <source>
        <dbReference type="Proteomes" id="UP000008461"/>
    </source>
</evidence>
<proteinExistence type="inferred from homology"/>
<dbReference type="STRING" id="760192.Halhy_0602"/>
<dbReference type="Pfam" id="PF13378">
    <property type="entry name" value="MR_MLE_C"/>
    <property type="match status" value="1"/>
</dbReference>
<dbReference type="InterPro" id="IPR029065">
    <property type="entry name" value="Enolase_C-like"/>
</dbReference>
<dbReference type="InterPro" id="IPR034603">
    <property type="entry name" value="Dipeptide_epimerase"/>
</dbReference>
<keyword evidence="3 6" id="KW-0460">Magnesium</keyword>
<keyword evidence="10" id="KW-1185">Reference proteome</keyword>
<dbReference type="OrthoDB" id="9775391at2"/>
<accession>F4L0J9</accession>
<protein>
    <recommendedName>
        <fullName evidence="7">Dipeptide epimerase</fullName>
        <ecNumber evidence="7">5.1.1.-</ecNumber>
    </recommendedName>
</protein>
<dbReference type="InterPro" id="IPR036849">
    <property type="entry name" value="Enolase-like_C_sf"/>
</dbReference>
<dbReference type="SFLD" id="SFLDS00001">
    <property type="entry name" value="Enolase"/>
    <property type="match status" value="1"/>
</dbReference>
<dbReference type="Proteomes" id="UP000008461">
    <property type="component" value="Chromosome"/>
</dbReference>
<feature type="binding site" evidence="6">
    <location>
        <position position="241"/>
    </location>
    <ligand>
        <name>Mg(2+)</name>
        <dbReference type="ChEBI" id="CHEBI:18420"/>
    </ligand>
</feature>
<evidence type="ECO:0000256" key="2">
    <source>
        <dbReference type="ARBA" id="ARBA00022723"/>
    </source>
</evidence>
<dbReference type="InterPro" id="IPR029017">
    <property type="entry name" value="Enolase-like_N"/>
</dbReference>
<name>F4L0J9_HALH1</name>
<dbReference type="SUPFAM" id="SSF54826">
    <property type="entry name" value="Enolase N-terminal domain-like"/>
    <property type="match status" value="1"/>
</dbReference>
<dbReference type="GO" id="GO:0000287">
    <property type="term" value="F:magnesium ion binding"/>
    <property type="evidence" value="ECO:0007669"/>
    <property type="project" value="UniProtKB-ARBA"/>
</dbReference>
<dbReference type="Gene3D" id="3.20.20.120">
    <property type="entry name" value="Enolase-like C-terminal domain"/>
    <property type="match status" value="1"/>
</dbReference>
<dbReference type="eggNOG" id="COG4948">
    <property type="taxonomic scope" value="Bacteria"/>
</dbReference>
<dbReference type="SFLD" id="SFLDG00180">
    <property type="entry name" value="muconate_cycloisomerase"/>
    <property type="match status" value="1"/>
</dbReference>
<feature type="binding site" evidence="6">
    <location>
        <position position="216"/>
    </location>
    <ligand>
        <name>Mg(2+)</name>
        <dbReference type="ChEBI" id="CHEBI:18420"/>
    </ligand>
</feature>
<evidence type="ECO:0000256" key="4">
    <source>
        <dbReference type="ARBA" id="ARBA00023235"/>
    </source>
</evidence>
<gene>
    <name evidence="9" type="ordered locus">Halhy_0602</name>
</gene>
<reference key="2">
    <citation type="submission" date="2011-04" db="EMBL/GenBank/DDBJ databases">
        <title>Complete sequence of chromosome of Haliscomenobacter hydrossis DSM 1100.</title>
        <authorList>
            <consortium name="US DOE Joint Genome Institute (JGI-PGF)"/>
            <person name="Lucas S."/>
            <person name="Han J."/>
            <person name="Lapidus A."/>
            <person name="Bruce D."/>
            <person name="Goodwin L."/>
            <person name="Pitluck S."/>
            <person name="Peters L."/>
            <person name="Kyrpides N."/>
            <person name="Mavromatis K."/>
            <person name="Ivanova N."/>
            <person name="Ovchinnikova G."/>
            <person name="Pagani I."/>
            <person name="Daligault H."/>
            <person name="Detter J.C."/>
            <person name="Han C."/>
            <person name="Land M."/>
            <person name="Hauser L."/>
            <person name="Markowitz V."/>
            <person name="Cheng J.-F."/>
            <person name="Hugenholtz P."/>
            <person name="Woyke T."/>
            <person name="Wu D."/>
            <person name="Verbarg S."/>
            <person name="Frueling A."/>
            <person name="Brambilla E."/>
            <person name="Klenk H.-P."/>
            <person name="Eisen J.A."/>
        </authorList>
    </citation>
    <scope>NUCLEOTIDE SEQUENCE</scope>
    <source>
        <strain>DSM 1100</strain>
    </source>
</reference>
<dbReference type="HOGENOM" id="CLU_030273_4_0_10"/>
<dbReference type="SMART" id="SM00922">
    <property type="entry name" value="MR_MLE"/>
    <property type="match status" value="1"/>
</dbReference>
<dbReference type="CDD" id="cd03319">
    <property type="entry name" value="L-Ala-DL-Glu_epimerase"/>
    <property type="match status" value="1"/>
</dbReference>
<sequence length="355" mass="39386">MNIKSIEVWRQNLALSRPYTIAYQTTTEVENIFILIELENGIRGIGAACPMEHVTGETLEHTLAVLQSEPVKMLEGKPIKLFQVYIKWFRDTFAKYPAALAAFDMALHDAFCQSIGLSVVDFLGRRVEKLPTSVTIGIKDVEGTLEDAREFVDAGFKILKVKLGQNLQMDIERLVKLRDHFGYNIGIRVDPNQGYSYKDLLLFDALTERLRIELVEQPVKVGDMPLLIGLPADMRDQIAADESLLQLTSAYQLLTPDRSCGIFNIKLMKCGGIQAAQEIANVAQSAGIDLMWGCNDESIVSITAALHVAFAQPHTKYIDLDGSFDLAQDVVSGGFVLEDGYMWPSDKAGLGLELI</sequence>
<dbReference type="Gene3D" id="3.30.390.10">
    <property type="entry name" value="Enolase-like, N-terminal domain"/>
    <property type="match status" value="1"/>
</dbReference>
<dbReference type="InterPro" id="IPR013341">
    <property type="entry name" value="Mandelate_racemase_N_dom"/>
</dbReference>
<feature type="binding site" evidence="6">
    <location>
        <position position="190"/>
    </location>
    <ligand>
        <name>Mg(2+)</name>
        <dbReference type="ChEBI" id="CHEBI:18420"/>
    </ligand>
</feature>
<keyword evidence="4 7" id="KW-0413">Isomerase</keyword>